<evidence type="ECO:0000313" key="2">
    <source>
        <dbReference type="EMBL" id="GAA0489002.1"/>
    </source>
</evidence>
<dbReference type="RefSeq" id="WP_344096314.1">
    <property type="nucleotide sequence ID" value="NZ_BAAAHB010000108.1"/>
</dbReference>
<name>A0ABN1B2R0_9ACTN</name>
<dbReference type="Proteomes" id="UP001499895">
    <property type="component" value="Unassembled WGS sequence"/>
</dbReference>
<reference evidence="2 3" key="1">
    <citation type="journal article" date="2019" name="Int. J. Syst. Evol. Microbiol.">
        <title>The Global Catalogue of Microorganisms (GCM) 10K type strain sequencing project: providing services to taxonomists for standard genome sequencing and annotation.</title>
        <authorList>
            <consortium name="The Broad Institute Genomics Platform"/>
            <consortium name="The Broad Institute Genome Sequencing Center for Infectious Disease"/>
            <person name="Wu L."/>
            <person name="Ma J."/>
        </authorList>
    </citation>
    <scope>NUCLEOTIDE SEQUENCE [LARGE SCALE GENOMIC DNA]</scope>
    <source>
        <strain evidence="2 3">JCM 10649</strain>
    </source>
</reference>
<keyword evidence="3" id="KW-1185">Reference proteome</keyword>
<protein>
    <recommendedName>
        <fullName evidence="4">DUF5302 domain-containing protein</fullName>
    </recommendedName>
</protein>
<feature type="region of interest" description="Disordered" evidence="1">
    <location>
        <begin position="1"/>
        <end position="67"/>
    </location>
</feature>
<proteinExistence type="predicted"/>
<gene>
    <name evidence="2" type="ORF">GCM10009544_57680</name>
</gene>
<feature type="compositionally biased region" description="Basic and acidic residues" evidence="1">
    <location>
        <begin position="17"/>
        <end position="33"/>
    </location>
</feature>
<comment type="caution">
    <text evidence="2">The sequence shown here is derived from an EMBL/GenBank/DDBJ whole genome shotgun (WGS) entry which is preliminary data.</text>
</comment>
<evidence type="ECO:0000313" key="3">
    <source>
        <dbReference type="Proteomes" id="UP001499895"/>
    </source>
</evidence>
<feature type="compositionally biased region" description="Gly residues" evidence="1">
    <location>
        <begin position="35"/>
        <end position="44"/>
    </location>
</feature>
<feature type="compositionally biased region" description="Polar residues" evidence="1">
    <location>
        <begin position="1"/>
        <end position="10"/>
    </location>
</feature>
<sequence length="67" mass="7162">MTDSTTSQDVPENDSAEDVKRKFREALDRKRGQSAEGGSGGQGRDGSKIHGTHGKAGGQRSFRRKSG</sequence>
<dbReference type="InterPro" id="IPR035172">
    <property type="entry name" value="DUF5302"/>
</dbReference>
<dbReference type="EMBL" id="BAAAHB010000108">
    <property type="protein sequence ID" value="GAA0489002.1"/>
    <property type="molecule type" value="Genomic_DNA"/>
</dbReference>
<evidence type="ECO:0000256" key="1">
    <source>
        <dbReference type="SAM" id="MobiDB-lite"/>
    </source>
</evidence>
<organism evidence="2 3">
    <name type="scientific">Streptomyces stramineus</name>
    <dbReference type="NCBI Taxonomy" id="173861"/>
    <lineage>
        <taxon>Bacteria</taxon>
        <taxon>Bacillati</taxon>
        <taxon>Actinomycetota</taxon>
        <taxon>Actinomycetes</taxon>
        <taxon>Kitasatosporales</taxon>
        <taxon>Streptomycetaceae</taxon>
        <taxon>Streptomyces</taxon>
    </lineage>
</organism>
<accession>A0ABN1B2R0</accession>
<dbReference type="Pfam" id="PF17227">
    <property type="entry name" value="DUF5302"/>
    <property type="match status" value="1"/>
</dbReference>
<evidence type="ECO:0008006" key="4">
    <source>
        <dbReference type="Google" id="ProtNLM"/>
    </source>
</evidence>